<dbReference type="AlphaFoldDB" id="A0A5P9QH03"/>
<protein>
    <submittedName>
        <fullName evidence="2">Uncharacterized protein</fullName>
    </submittedName>
</protein>
<feature type="region of interest" description="Disordered" evidence="1">
    <location>
        <begin position="1"/>
        <end position="21"/>
    </location>
</feature>
<dbReference type="Proteomes" id="UP000326702">
    <property type="component" value="Chromosome"/>
</dbReference>
<dbReference type="KEGG" id="lxl:KDY119_03280"/>
<evidence type="ECO:0000256" key="1">
    <source>
        <dbReference type="SAM" id="MobiDB-lite"/>
    </source>
</evidence>
<dbReference type="EMBL" id="CP045529">
    <property type="protein sequence ID" value="QFU99745.1"/>
    <property type="molecule type" value="Genomic_DNA"/>
</dbReference>
<evidence type="ECO:0000313" key="3">
    <source>
        <dbReference type="Proteomes" id="UP000326702"/>
    </source>
</evidence>
<reference evidence="2 3" key="1">
    <citation type="submission" date="2019-10" db="EMBL/GenBank/DDBJ databases">
        <title>Genome sequence of Luteimicrobium xylanilyticum HY-24.</title>
        <authorList>
            <person name="Kim D.Y."/>
            <person name="Park H.-Y."/>
        </authorList>
    </citation>
    <scope>NUCLEOTIDE SEQUENCE [LARGE SCALE GENOMIC DNA]</scope>
    <source>
        <strain evidence="2 3">HY-24</strain>
    </source>
</reference>
<gene>
    <name evidence="2" type="ORF">KDY119_03280</name>
</gene>
<accession>A0A5P9QH03</accession>
<evidence type="ECO:0000313" key="2">
    <source>
        <dbReference type="EMBL" id="QFU99745.1"/>
    </source>
</evidence>
<sequence length="385" mass="40365">MTGLPEDFPTESEDPRDYVPASPLPLLPAVTAAAPLDRSRHLLGFASEVLPDEVEALAVSRFPGAHWDVAPEGIDLISAPGRWARPGEPGVLRLTASTVLVGPYAPQFTDGFGTGLPDRTAYVFDVTCARERGEPPYPGGGDRDGLGRAFPVGLPTGEEGVVVDWLVAAARRLAGAVRVDLGGAVSPDVTLVPDPDANVDLTLFTDVWLEPEAAQTLLRQVEPAAQLATTGVEWEGPPKIAYDPAALGIGELSEEQVRALQHAADEVDMATLQQPMTLEGYAVVVDLGPDGVVAVEVGAEPIVPLALEGLPWTAGGALAYHVRWEAPDLEASQREEPPLAHVLSRTRALGVVGEIAAALQHAVGGEVADEDGFLVGVADLEQDAE</sequence>
<organism evidence="2 3">
    <name type="scientific">Luteimicrobium xylanilyticum</name>
    <dbReference type="NCBI Taxonomy" id="1133546"/>
    <lineage>
        <taxon>Bacteria</taxon>
        <taxon>Bacillati</taxon>
        <taxon>Actinomycetota</taxon>
        <taxon>Actinomycetes</taxon>
        <taxon>Micrococcales</taxon>
        <taxon>Luteimicrobium</taxon>
    </lineage>
</organism>
<name>A0A5P9QH03_9MICO</name>
<keyword evidence="3" id="KW-1185">Reference proteome</keyword>
<proteinExistence type="predicted"/>